<dbReference type="InterPro" id="IPR011322">
    <property type="entry name" value="N-reg_PII-like_a/b"/>
</dbReference>
<keyword evidence="6" id="KW-1185">Reference proteome</keyword>
<comment type="caution">
    <text evidence="5">The sequence shown here is derived from an EMBL/GenBank/DDBJ whole genome shotgun (WGS) entry which is preliminary data.</text>
</comment>
<dbReference type="SUPFAM" id="SSF54913">
    <property type="entry name" value="GlnB-like"/>
    <property type="match status" value="1"/>
</dbReference>
<protein>
    <recommendedName>
        <fullName evidence="4">RanBP2-type domain-containing protein</fullName>
    </recommendedName>
</protein>
<dbReference type="InterPro" id="IPR018551">
    <property type="entry name" value="DUF2007"/>
</dbReference>
<gene>
    <name evidence="5" type="ORF">CBP51_04885</name>
</gene>
<dbReference type="InterPro" id="IPR036443">
    <property type="entry name" value="Znf_RanBP2_sf"/>
</dbReference>
<dbReference type="InterPro" id="IPR001876">
    <property type="entry name" value="Znf_RanBP2"/>
</dbReference>
<accession>A0A266Q9R3</accession>
<feature type="domain" description="RanBP2-type" evidence="4">
    <location>
        <begin position="73"/>
        <end position="102"/>
    </location>
</feature>
<organism evidence="5 6">
    <name type="scientific">Cellvibrio mixtus</name>
    <dbReference type="NCBI Taxonomy" id="39650"/>
    <lineage>
        <taxon>Bacteria</taxon>
        <taxon>Pseudomonadati</taxon>
        <taxon>Pseudomonadota</taxon>
        <taxon>Gammaproteobacteria</taxon>
        <taxon>Cellvibrionales</taxon>
        <taxon>Cellvibrionaceae</taxon>
        <taxon>Cellvibrio</taxon>
    </lineage>
</organism>
<name>A0A266Q9R3_9GAMM</name>
<dbReference type="GO" id="GO:0008270">
    <property type="term" value="F:zinc ion binding"/>
    <property type="evidence" value="ECO:0007669"/>
    <property type="project" value="UniProtKB-KW"/>
</dbReference>
<dbReference type="RefSeq" id="WP_094984044.1">
    <property type="nucleotide sequence ID" value="NZ_NHNI01000001.1"/>
</dbReference>
<reference evidence="6" key="1">
    <citation type="submission" date="2017-05" db="EMBL/GenBank/DDBJ databases">
        <authorList>
            <person name="Barney B.M."/>
        </authorList>
    </citation>
    <scope>NUCLEOTIDE SEQUENCE [LARGE SCALE GENOMIC DNA]</scope>
    <source>
        <strain evidence="6">PSBB022</strain>
    </source>
</reference>
<evidence type="ECO:0000256" key="1">
    <source>
        <dbReference type="ARBA" id="ARBA00022723"/>
    </source>
</evidence>
<evidence type="ECO:0000259" key="4">
    <source>
        <dbReference type="PROSITE" id="PS50199"/>
    </source>
</evidence>
<dbReference type="EMBL" id="NHNI01000001">
    <property type="protein sequence ID" value="OZY86366.1"/>
    <property type="molecule type" value="Genomic_DNA"/>
</dbReference>
<dbReference type="SUPFAM" id="SSF90209">
    <property type="entry name" value="Ran binding protein zinc finger-like"/>
    <property type="match status" value="1"/>
</dbReference>
<evidence type="ECO:0000313" key="5">
    <source>
        <dbReference type="EMBL" id="OZY86366.1"/>
    </source>
</evidence>
<dbReference type="Pfam" id="PF09413">
    <property type="entry name" value="DUF2007"/>
    <property type="match status" value="1"/>
</dbReference>
<sequence length="105" mass="11899">MKLVYTHENRFLVGNAQNILEQAGIRVVWKNEFSSGAIGEISPFDTWPELWVVEDTDYEQAIDILSNAFNTPSAPEWQCAQCNEQNAAVFETCWNCQTEKVGLAQ</sequence>
<dbReference type="PROSITE" id="PS50199">
    <property type="entry name" value="ZF_RANBP2_2"/>
    <property type="match status" value="1"/>
</dbReference>
<evidence type="ECO:0000256" key="3">
    <source>
        <dbReference type="ARBA" id="ARBA00022833"/>
    </source>
</evidence>
<keyword evidence="1" id="KW-0479">Metal-binding</keyword>
<dbReference type="AlphaFoldDB" id="A0A266Q9R3"/>
<dbReference type="Gene3D" id="2.30.30.380">
    <property type="entry name" value="Zn-finger domain of Sec23/24"/>
    <property type="match status" value="1"/>
</dbReference>
<dbReference type="Proteomes" id="UP000216101">
    <property type="component" value="Unassembled WGS sequence"/>
</dbReference>
<evidence type="ECO:0000256" key="2">
    <source>
        <dbReference type="ARBA" id="ARBA00022771"/>
    </source>
</evidence>
<proteinExistence type="predicted"/>
<keyword evidence="3" id="KW-0862">Zinc</keyword>
<dbReference type="PROSITE" id="PS01358">
    <property type="entry name" value="ZF_RANBP2_1"/>
    <property type="match status" value="1"/>
</dbReference>
<keyword evidence="2" id="KW-0863">Zinc-finger</keyword>
<evidence type="ECO:0000313" key="6">
    <source>
        <dbReference type="Proteomes" id="UP000216101"/>
    </source>
</evidence>